<reference evidence="1" key="1">
    <citation type="journal article" date="2023" name="Plant J.">
        <title>Genome sequences and population genomics provide insights into the demographic history, inbreeding, and mutation load of two 'living fossil' tree species of Dipteronia.</title>
        <authorList>
            <person name="Feng Y."/>
            <person name="Comes H.P."/>
            <person name="Chen J."/>
            <person name="Zhu S."/>
            <person name="Lu R."/>
            <person name="Zhang X."/>
            <person name="Li P."/>
            <person name="Qiu J."/>
            <person name="Olsen K.M."/>
            <person name="Qiu Y."/>
        </authorList>
    </citation>
    <scope>NUCLEOTIDE SEQUENCE</scope>
    <source>
        <strain evidence="1">KIB01</strain>
    </source>
</reference>
<gene>
    <name evidence="1" type="ORF">Ddye_014867</name>
</gene>
<comment type="caution">
    <text evidence="1">The sequence shown here is derived from an EMBL/GenBank/DDBJ whole genome shotgun (WGS) entry which is preliminary data.</text>
</comment>
<accession>A0AAD9U4H8</accession>
<name>A0AAD9U4H8_9ROSI</name>
<dbReference type="Proteomes" id="UP001280121">
    <property type="component" value="Unassembled WGS sequence"/>
</dbReference>
<dbReference type="AlphaFoldDB" id="A0AAD9U4H8"/>
<organism evidence="1 2">
    <name type="scientific">Dipteronia dyeriana</name>
    <dbReference type="NCBI Taxonomy" id="168575"/>
    <lineage>
        <taxon>Eukaryota</taxon>
        <taxon>Viridiplantae</taxon>
        <taxon>Streptophyta</taxon>
        <taxon>Embryophyta</taxon>
        <taxon>Tracheophyta</taxon>
        <taxon>Spermatophyta</taxon>
        <taxon>Magnoliopsida</taxon>
        <taxon>eudicotyledons</taxon>
        <taxon>Gunneridae</taxon>
        <taxon>Pentapetalae</taxon>
        <taxon>rosids</taxon>
        <taxon>malvids</taxon>
        <taxon>Sapindales</taxon>
        <taxon>Sapindaceae</taxon>
        <taxon>Hippocastanoideae</taxon>
        <taxon>Acereae</taxon>
        <taxon>Dipteronia</taxon>
    </lineage>
</organism>
<evidence type="ECO:0008006" key="3">
    <source>
        <dbReference type="Google" id="ProtNLM"/>
    </source>
</evidence>
<proteinExistence type="predicted"/>
<protein>
    <recommendedName>
        <fullName evidence="3">F-box domain-containing protein</fullName>
    </recommendedName>
</protein>
<sequence>MNIRTSIAVTWLEDIDCRIGYIFDLTGIQKRSLMQSPYRSIFRRLSYLPESIIHDILSCLDTEMPSRLVSCPNTLIVSVSMAKTMKKHRPPSKILSFMYSSITSPPSMSVDSGFFTLT</sequence>
<evidence type="ECO:0000313" key="2">
    <source>
        <dbReference type="Proteomes" id="UP001280121"/>
    </source>
</evidence>
<dbReference type="EMBL" id="JANJYI010000005">
    <property type="protein sequence ID" value="KAK2647378.1"/>
    <property type="molecule type" value="Genomic_DNA"/>
</dbReference>
<keyword evidence="2" id="KW-1185">Reference proteome</keyword>
<evidence type="ECO:0000313" key="1">
    <source>
        <dbReference type="EMBL" id="KAK2647378.1"/>
    </source>
</evidence>